<dbReference type="Gene3D" id="3.30.420.10">
    <property type="entry name" value="Ribonuclease H-like superfamily/Ribonuclease H"/>
    <property type="match status" value="1"/>
</dbReference>
<dbReference type="eggNOG" id="KOG0017">
    <property type="taxonomic scope" value="Eukaryota"/>
</dbReference>
<evidence type="ECO:0000259" key="1">
    <source>
        <dbReference type="PROSITE" id="PS50994"/>
    </source>
</evidence>
<dbReference type="Proteomes" id="UP000189701">
    <property type="component" value="Unplaced"/>
</dbReference>
<feature type="domain" description="Integrase catalytic" evidence="1">
    <location>
        <begin position="1"/>
        <end position="150"/>
    </location>
</feature>
<dbReference type="OrthoDB" id="1936587at2759"/>
<dbReference type="GO" id="GO:0003676">
    <property type="term" value="F:nucleic acid binding"/>
    <property type="evidence" value="ECO:0007669"/>
    <property type="project" value="InterPro"/>
</dbReference>
<evidence type="ECO:0000313" key="2">
    <source>
        <dbReference type="Proteomes" id="UP000189701"/>
    </source>
</evidence>
<dbReference type="PANTHER" id="PTHR48475">
    <property type="entry name" value="RIBONUCLEASE H"/>
    <property type="match status" value="1"/>
</dbReference>
<dbReference type="RefSeq" id="XP_009801948.1">
    <property type="nucleotide sequence ID" value="XM_009803646.1"/>
</dbReference>
<protein>
    <submittedName>
        <fullName evidence="3">Uncharacterized protein LOC104247591</fullName>
    </submittedName>
</protein>
<proteinExistence type="predicted"/>
<evidence type="ECO:0000313" key="3">
    <source>
        <dbReference type="RefSeq" id="XP_009801948.1"/>
    </source>
</evidence>
<dbReference type="InterPro" id="IPR036397">
    <property type="entry name" value="RNaseH_sf"/>
</dbReference>
<keyword evidence="2" id="KW-1185">Reference proteome</keyword>
<reference evidence="3" key="2">
    <citation type="submission" date="2025-08" db="UniProtKB">
        <authorList>
            <consortium name="RefSeq"/>
        </authorList>
    </citation>
    <scope>IDENTIFICATION</scope>
    <source>
        <tissue evidence="3">Leaf</tissue>
    </source>
</reference>
<name>A0A1U7YFN1_NICSY</name>
<dbReference type="InterPro" id="IPR012337">
    <property type="entry name" value="RNaseH-like_sf"/>
</dbReference>
<dbReference type="PANTHER" id="PTHR48475:SF1">
    <property type="entry name" value="RNASE H TYPE-1 DOMAIN-CONTAINING PROTEIN"/>
    <property type="match status" value="1"/>
</dbReference>
<dbReference type="InterPro" id="IPR001584">
    <property type="entry name" value="Integrase_cat-core"/>
</dbReference>
<organism evidence="2 3">
    <name type="scientific">Nicotiana sylvestris</name>
    <name type="common">Wood tobacco</name>
    <name type="synonym">South American tobacco</name>
    <dbReference type="NCBI Taxonomy" id="4096"/>
    <lineage>
        <taxon>Eukaryota</taxon>
        <taxon>Viridiplantae</taxon>
        <taxon>Streptophyta</taxon>
        <taxon>Embryophyta</taxon>
        <taxon>Tracheophyta</taxon>
        <taxon>Spermatophyta</taxon>
        <taxon>Magnoliopsida</taxon>
        <taxon>eudicotyledons</taxon>
        <taxon>Gunneridae</taxon>
        <taxon>Pentapetalae</taxon>
        <taxon>asterids</taxon>
        <taxon>lamiids</taxon>
        <taxon>Solanales</taxon>
        <taxon>Solanaceae</taxon>
        <taxon>Nicotianoideae</taxon>
        <taxon>Nicotianeae</taxon>
        <taxon>Nicotiana</taxon>
    </lineage>
</organism>
<sequence>MDVIGSIEPANSNGNRFIVVATNYFTKWVEAAFYKAVTNKVIADFVQDDLVCRFGVPKSIITDNTTNPNNDLMKAMYETFKVKHKKSTSYKLQMNGAVEAIKKNIKKILRKTLDNHKQWHKKLPFSLLGYRTIVCTSTGATPYMLVYGTEAVISVEVGIPSLRIIQ</sequence>
<accession>A0A1U7YFN1</accession>
<gene>
    <name evidence="3" type="primary">LOC104247591</name>
</gene>
<dbReference type="SUPFAM" id="SSF53098">
    <property type="entry name" value="Ribonuclease H-like"/>
    <property type="match status" value="1"/>
</dbReference>
<dbReference type="AlphaFoldDB" id="A0A1U7YFN1"/>
<reference evidence="2" key="1">
    <citation type="journal article" date="2013" name="Genome Biol.">
        <title>Reference genomes and transcriptomes of Nicotiana sylvestris and Nicotiana tomentosiformis.</title>
        <authorList>
            <person name="Sierro N."/>
            <person name="Battey J.N."/>
            <person name="Ouadi S."/>
            <person name="Bovet L."/>
            <person name="Goepfert S."/>
            <person name="Bakaher N."/>
            <person name="Peitsch M.C."/>
            <person name="Ivanov N.V."/>
        </authorList>
    </citation>
    <scope>NUCLEOTIDE SEQUENCE [LARGE SCALE GENOMIC DNA]</scope>
</reference>
<dbReference type="PROSITE" id="PS50994">
    <property type="entry name" value="INTEGRASE"/>
    <property type="match status" value="1"/>
</dbReference>
<dbReference type="GO" id="GO:0015074">
    <property type="term" value="P:DNA integration"/>
    <property type="evidence" value="ECO:0007669"/>
    <property type="project" value="InterPro"/>
</dbReference>